<gene>
    <name evidence="2" type="ORF">DEBURN_LOCUS9026</name>
</gene>
<keyword evidence="3" id="KW-1185">Reference proteome</keyword>
<protein>
    <submittedName>
        <fullName evidence="2">1147_t:CDS:1</fullName>
    </submittedName>
</protein>
<sequence>MNTNSSNKRTEEAMSKETPTPPTKNLSREARKRRNKRLKWEREHEHEQNEPIQIPEEKIPPVSDLSTELNTFDPSRHKTQPESRKLTKEDTQQYILSRWVSEDFLASDLRTSNNEQSAVYTDPRLTFQEKFLEKRRQRLVVRELFDQWLLQLNTIKPDTDNDSKKSLAPYCTQPIPTSFEFPAKFMDLLETEVFNRRDSSASSELERSKSSWEKFALWACFKIGPNYILQHRRHCHLLWTRTLNVYQHEAQNKPLEGHKINEIFLRNPKDKLYIADETTKEVISGNKLGRYYHISDSQCLKNSFEETIVDFFDLDNQTAVGGARIAVDQYYQHTIAHPSHLSKQFAKDLIEHFGGFADSNNLPCTAANTASSHREEHQKCVRDLIKGLRPLSNAVNKYLETTYPALYLKMTNLDLGPNIPKLFGAFPPSASIIILSVNFTVI</sequence>
<comment type="caution">
    <text evidence="2">The sequence shown here is derived from an EMBL/GenBank/DDBJ whole genome shotgun (WGS) entry which is preliminary data.</text>
</comment>
<evidence type="ECO:0000313" key="2">
    <source>
        <dbReference type="EMBL" id="CAG8590376.1"/>
    </source>
</evidence>
<feature type="region of interest" description="Disordered" evidence="1">
    <location>
        <begin position="69"/>
        <end position="88"/>
    </location>
</feature>
<dbReference type="EMBL" id="CAJVPK010001537">
    <property type="protein sequence ID" value="CAG8590376.1"/>
    <property type="molecule type" value="Genomic_DNA"/>
</dbReference>
<accession>A0A9N9G9B2</accession>
<organism evidence="2 3">
    <name type="scientific">Diversispora eburnea</name>
    <dbReference type="NCBI Taxonomy" id="1213867"/>
    <lineage>
        <taxon>Eukaryota</taxon>
        <taxon>Fungi</taxon>
        <taxon>Fungi incertae sedis</taxon>
        <taxon>Mucoromycota</taxon>
        <taxon>Glomeromycotina</taxon>
        <taxon>Glomeromycetes</taxon>
        <taxon>Diversisporales</taxon>
        <taxon>Diversisporaceae</taxon>
        <taxon>Diversispora</taxon>
    </lineage>
</organism>
<name>A0A9N9G9B2_9GLOM</name>
<evidence type="ECO:0000256" key="1">
    <source>
        <dbReference type="SAM" id="MobiDB-lite"/>
    </source>
</evidence>
<reference evidence="2" key="1">
    <citation type="submission" date="2021-06" db="EMBL/GenBank/DDBJ databases">
        <authorList>
            <person name="Kallberg Y."/>
            <person name="Tangrot J."/>
            <person name="Rosling A."/>
        </authorList>
    </citation>
    <scope>NUCLEOTIDE SEQUENCE</scope>
    <source>
        <strain evidence="2">AZ414A</strain>
    </source>
</reference>
<evidence type="ECO:0000313" key="3">
    <source>
        <dbReference type="Proteomes" id="UP000789706"/>
    </source>
</evidence>
<feature type="compositionally biased region" description="Basic and acidic residues" evidence="1">
    <location>
        <begin position="74"/>
        <end position="88"/>
    </location>
</feature>
<dbReference type="OrthoDB" id="2442370at2759"/>
<dbReference type="AlphaFoldDB" id="A0A9N9G9B2"/>
<proteinExistence type="predicted"/>
<dbReference type="Proteomes" id="UP000789706">
    <property type="component" value="Unassembled WGS sequence"/>
</dbReference>
<feature type="region of interest" description="Disordered" evidence="1">
    <location>
        <begin position="1"/>
        <end position="60"/>
    </location>
</feature>
<feature type="compositionally biased region" description="Basic and acidic residues" evidence="1">
    <location>
        <begin position="38"/>
        <end position="59"/>
    </location>
</feature>